<dbReference type="PANTHER" id="PTHR10696">
    <property type="entry name" value="GAMMA-BUTYROBETAINE HYDROXYLASE-RELATED"/>
    <property type="match status" value="1"/>
</dbReference>
<feature type="domain" description="TauD/TfdA-like" evidence="4">
    <location>
        <begin position="9"/>
        <end position="287"/>
    </location>
</feature>
<name>A0A7C3KDC6_9CYAN</name>
<evidence type="ECO:0000256" key="2">
    <source>
        <dbReference type="ARBA" id="ARBA00023002"/>
    </source>
</evidence>
<dbReference type="AlphaFoldDB" id="A0A7C3KDC6"/>
<dbReference type="PANTHER" id="PTHR10696:SF56">
    <property type="entry name" value="TAUD_TFDA-LIKE DOMAIN-CONTAINING PROTEIN"/>
    <property type="match status" value="1"/>
</dbReference>
<gene>
    <name evidence="5" type="ORF">ENR64_04910</name>
</gene>
<evidence type="ECO:0000259" key="4">
    <source>
        <dbReference type="Pfam" id="PF02668"/>
    </source>
</evidence>
<keyword evidence="5" id="KW-0223">Dioxygenase</keyword>
<organism evidence="5">
    <name type="scientific">Oscillatoriales cyanobacterium SpSt-418</name>
    <dbReference type="NCBI Taxonomy" id="2282169"/>
    <lineage>
        <taxon>Bacteria</taxon>
        <taxon>Bacillati</taxon>
        <taxon>Cyanobacteriota</taxon>
        <taxon>Cyanophyceae</taxon>
        <taxon>Oscillatoriophycideae</taxon>
        <taxon>Oscillatoriales</taxon>
    </lineage>
</organism>
<protein>
    <submittedName>
        <fullName evidence="5">TauD/TfdA family dioxygenase</fullName>
    </submittedName>
</protein>
<dbReference type="GO" id="GO:0017000">
    <property type="term" value="P:antibiotic biosynthetic process"/>
    <property type="evidence" value="ECO:0007669"/>
    <property type="project" value="UniProtKB-KW"/>
</dbReference>
<comment type="caution">
    <text evidence="5">The sequence shown here is derived from an EMBL/GenBank/DDBJ whole genome shotgun (WGS) entry which is preliminary data.</text>
</comment>
<dbReference type="GO" id="GO:0051213">
    <property type="term" value="F:dioxygenase activity"/>
    <property type="evidence" value="ECO:0007669"/>
    <property type="project" value="UniProtKB-KW"/>
</dbReference>
<comment type="cofactor">
    <cofactor evidence="1">
        <name>Fe(2+)</name>
        <dbReference type="ChEBI" id="CHEBI:29033"/>
    </cofactor>
</comment>
<sequence>MKTVNSLYIQPLSETVGKEIINIENIDILSLNKESIINLFQSEGVLLFRGFETDIETFSKFTNQFSENFMDYAGGVFNRRTINGDSTVLSVNDFKHEIKLHGEMYYQKNIPLMLWFFCIHPPVQAGETIICDGKSFFAELSQPLKELFSQKKLKYRGFLDKETWKRQYKTDDLNILKQVCKSNDTQLQINQDESINIQYICPAIRPNRSGEYLVFINSLLPAKSMAPSSISFEDDSEIDDEIMIELNEIAEKITAEICWEKGDILMIDNTRIMHGRRAFSDDKRDICLRLCSPSFS</sequence>
<dbReference type="InterPro" id="IPR003819">
    <property type="entry name" value="TauD/TfdA-like"/>
</dbReference>
<dbReference type="Gene3D" id="3.60.130.10">
    <property type="entry name" value="Clavaminate synthase-like"/>
    <property type="match status" value="1"/>
</dbReference>
<dbReference type="SUPFAM" id="SSF51197">
    <property type="entry name" value="Clavaminate synthase-like"/>
    <property type="match status" value="1"/>
</dbReference>
<evidence type="ECO:0000256" key="1">
    <source>
        <dbReference type="ARBA" id="ARBA00001954"/>
    </source>
</evidence>
<evidence type="ECO:0000256" key="3">
    <source>
        <dbReference type="ARBA" id="ARBA00023194"/>
    </source>
</evidence>
<proteinExistence type="predicted"/>
<dbReference type="Pfam" id="PF02668">
    <property type="entry name" value="TauD"/>
    <property type="match status" value="1"/>
</dbReference>
<dbReference type="EMBL" id="DSRU01000054">
    <property type="protein sequence ID" value="HFM97105.1"/>
    <property type="molecule type" value="Genomic_DNA"/>
</dbReference>
<keyword evidence="3" id="KW-0045">Antibiotic biosynthesis</keyword>
<reference evidence="5" key="1">
    <citation type="journal article" date="2020" name="mSystems">
        <title>Genome- and Community-Level Interaction Insights into Carbon Utilization and Element Cycling Functions of Hydrothermarchaeota in Hydrothermal Sediment.</title>
        <authorList>
            <person name="Zhou Z."/>
            <person name="Liu Y."/>
            <person name="Xu W."/>
            <person name="Pan J."/>
            <person name="Luo Z.H."/>
            <person name="Li M."/>
        </authorList>
    </citation>
    <scope>NUCLEOTIDE SEQUENCE [LARGE SCALE GENOMIC DNA]</scope>
    <source>
        <strain evidence="5">SpSt-418</strain>
    </source>
</reference>
<accession>A0A7C3KDC6</accession>
<dbReference type="InterPro" id="IPR042098">
    <property type="entry name" value="TauD-like_sf"/>
</dbReference>
<dbReference type="InterPro" id="IPR050411">
    <property type="entry name" value="AlphaKG_dependent_hydroxylases"/>
</dbReference>
<keyword evidence="2" id="KW-0560">Oxidoreductase</keyword>
<evidence type="ECO:0000313" key="5">
    <source>
        <dbReference type="EMBL" id="HFM97105.1"/>
    </source>
</evidence>